<sequence>MRYFEINTLGDEQDKELVFVDSEPEGLDGFGFRLAEGEPTDDVYPADSRIYLNPYSLGLKLTTLVGNSIGYLIAHSSLVEHLRKGHDLSSVELRPVSLYNQRRRPLSRSYWIINPLRFVGCLDRAASRIQYLSSDPEQIVGIDELVFASTRLKDAPDLFRIPEKRMSYFVSERLVEGLQGKGFDNIFLHEVQQQP</sequence>
<dbReference type="AlphaFoldDB" id="A0A3A8J4Q8"/>
<dbReference type="OrthoDB" id="5516602at2"/>
<dbReference type="Proteomes" id="UP000268094">
    <property type="component" value="Unassembled WGS sequence"/>
</dbReference>
<comment type="caution">
    <text evidence="2">The sequence shown here is derived from an EMBL/GenBank/DDBJ whole genome shotgun (WGS) entry which is preliminary data.</text>
</comment>
<organism evidence="2 3">
    <name type="scientific">Corallococcus terminator</name>
    <dbReference type="NCBI Taxonomy" id="2316733"/>
    <lineage>
        <taxon>Bacteria</taxon>
        <taxon>Pseudomonadati</taxon>
        <taxon>Myxococcota</taxon>
        <taxon>Myxococcia</taxon>
        <taxon>Myxococcales</taxon>
        <taxon>Cystobacterineae</taxon>
        <taxon>Myxococcaceae</taxon>
        <taxon>Corallococcus</taxon>
    </lineage>
</organism>
<dbReference type="RefSeq" id="WP_120542559.1">
    <property type="nucleotide sequence ID" value="NZ_RAVZ01000153.1"/>
</dbReference>
<gene>
    <name evidence="2" type="ORF">D7V88_21685</name>
</gene>
<feature type="domain" description="Immunity MXAN-0049 protein" evidence="1">
    <location>
        <begin position="43"/>
        <end position="192"/>
    </location>
</feature>
<keyword evidence="3" id="KW-1185">Reference proteome</keyword>
<evidence type="ECO:0000313" key="3">
    <source>
        <dbReference type="Proteomes" id="UP000268094"/>
    </source>
</evidence>
<dbReference type="EMBL" id="RAVZ01000153">
    <property type="protein sequence ID" value="RKG84533.1"/>
    <property type="molecule type" value="Genomic_DNA"/>
</dbReference>
<reference evidence="3" key="1">
    <citation type="submission" date="2018-09" db="EMBL/GenBank/DDBJ databases">
        <authorList>
            <person name="Livingstone P.G."/>
            <person name="Whitworth D.E."/>
        </authorList>
    </citation>
    <scope>NUCLEOTIDE SEQUENCE [LARGE SCALE GENOMIC DNA]</scope>
    <source>
        <strain evidence="3">CA054A</strain>
    </source>
</reference>
<dbReference type="InterPro" id="IPR012433">
    <property type="entry name" value="Imm11"/>
</dbReference>
<name>A0A3A8J4Q8_9BACT</name>
<protein>
    <recommendedName>
        <fullName evidence="1">Immunity MXAN-0049 protein domain-containing protein</fullName>
    </recommendedName>
</protein>
<accession>A0A3A8J4Q8</accession>
<evidence type="ECO:0000259" key="1">
    <source>
        <dbReference type="Pfam" id="PF07791"/>
    </source>
</evidence>
<dbReference type="Pfam" id="PF07791">
    <property type="entry name" value="Imm11"/>
    <property type="match status" value="1"/>
</dbReference>
<proteinExistence type="predicted"/>
<evidence type="ECO:0000313" key="2">
    <source>
        <dbReference type="EMBL" id="RKG84533.1"/>
    </source>
</evidence>